<evidence type="ECO:0000313" key="2">
    <source>
        <dbReference type="EMBL" id="KRL91411.1"/>
    </source>
</evidence>
<protein>
    <submittedName>
        <fullName evidence="2">Uncharacterized protein</fullName>
    </submittedName>
</protein>
<evidence type="ECO:0000256" key="1">
    <source>
        <dbReference type="SAM" id="MobiDB-lite"/>
    </source>
</evidence>
<dbReference type="RefSeq" id="WP_056954201.1">
    <property type="nucleotide sequence ID" value="NZ_AZFK01000020.1"/>
</dbReference>
<sequence length="134" mass="15245">MAGQKESKTRSIRYIKDSDIDNWVKNQTSFNASIKALIKFAIDQYGYEDYFLALQKVSLKLYGTGSRGHIDEQTMNDSNETKSEQPEEVKQEDVDSVEEETTDDSRQNKEKKANNSAPKLNLSMLADADILDNK</sequence>
<evidence type="ECO:0000313" key="3">
    <source>
        <dbReference type="Proteomes" id="UP000050816"/>
    </source>
</evidence>
<feature type="compositionally biased region" description="Basic and acidic residues" evidence="1">
    <location>
        <begin position="79"/>
        <end position="93"/>
    </location>
</feature>
<dbReference type="AlphaFoldDB" id="A0A0R1UJG9"/>
<accession>A0A0R1UJG9</accession>
<name>A0A0R1UJG9_9LACO</name>
<dbReference type="EMBL" id="AZFK01000020">
    <property type="protein sequence ID" value="KRL91411.1"/>
    <property type="molecule type" value="Genomic_DNA"/>
</dbReference>
<feature type="region of interest" description="Disordered" evidence="1">
    <location>
        <begin position="66"/>
        <end position="134"/>
    </location>
</feature>
<organism evidence="2 3">
    <name type="scientific">Limosilactobacillus ingluviei DSM 15946</name>
    <dbReference type="NCBI Taxonomy" id="1423760"/>
    <lineage>
        <taxon>Bacteria</taxon>
        <taxon>Bacillati</taxon>
        <taxon>Bacillota</taxon>
        <taxon>Bacilli</taxon>
        <taxon>Lactobacillales</taxon>
        <taxon>Lactobacillaceae</taxon>
        <taxon>Limosilactobacillus</taxon>
    </lineage>
</organism>
<comment type="caution">
    <text evidence="2">The sequence shown here is derived from an EMBL/GenBank/DDBJ whole genome shotgun (WGS) entry which is preliminary data.</text>
</comment>
<dbReference type="Proteomes" id="UP000050816">
    <property type="component" value="Unassembled WGS sequence"/>
</dbReference>
<feature type="compositionally biased region" description="Basic and acidic residues" evidence="1">
    <location>
        <begin position="103"/>
        <end position="113"/>
    </location>
</feature>
<dbReference type="PATRIC" id="fig|1423760.3.peg.1213"/>
<reference evidence="2 3" key="1">
    <citation type="journal article" date="2015" name="Genome Announc.">
        <title>Expanding the biotechnology potential of lactobacilli through comparative genomics of 213 strains and associated genera.</title>
        <authorList>
            <person name="Sun Z."/>
            <person name="Harris H.M."/>
            <person name="McCann A."/>
            <person name="Guo C."/>
            <person name="Argimon S."/>
            <person name="Zhang W."/>
            <person name="Yang X."/>
            <person name="Jeffery I.B."/>
            <person name="Cooney J.C."/>
            <person name="Kagawa T.F."/>
            <person name="Liu W."/>
            <person name="Song Y."/>
            <person name="Salvetti E."/>
            <person name="Wrobel A."/>
            <person name="Rasinkangas P."/>
            <person name="Parkhill J."/>
            <person name="Rea M.C."/>
            <person name="O'Sullivan O."/>
            <person name="Ritari J."/>
            <person name="Douillard F.P."/>
            <person name="Paul Ross R."/>
            <person name="Yang R."/>
            <person name="Briner A.E."/>
            <person name="Felis G.E."/>
            <person name="de Vos W.M."/>
            <person name="Barrangou R."/>
            <person name="Klaenhammer T.R."/>
            <person name="Caufield P.W."/>
            <person name="Cui Y."/>
            <person name="Zhang H."/>
            <person name="O'Toole P.W."/>
        </authorList>
    </citation>
    <scope>NUCLEOTIDE SEQUENCE [LARGE SCALE GENOMIC DNA]</scope>
    <source>
        <strain evidence="2 3">DSM 15946</strain>
    </source>
</reference>
<gene>
    <name evidence="2" type="ORF">FC43_GL001145</name>
</gene>
<proteinExistence type="predicted"/>